<dbReference type="PhylomeDB" id="T1JIX8"/>
<dbReference type="PANTHER" id="PTHR11716">
    <property type="entry name" value="PHOSPHOLIPASE A2 FAMILY MEMBER"/>
    <property type="match status" value="1"/>
</dbReference>
<evidence type="ECO:0000256" key="3">
    <source>
        <dbReference type="ARBA" id="ARBA00023157"/>
    </source>
</evidence>
<dbReference type="STRING" id="126957.T1JIX8"/>
<dbReference type="GO" id="GO:0016042">
    <property type="term" value="P:lipid catabolic process"/>
    <property type="evidence" value="ECO:0007669"/>
    <property type="project" value="InterPro"/>
</dbReference>
<feature type="disulfide bond" evidence="6">
    <location>
        <begin position="54"/>
        <end position="81"/>
    </location>
</feature>
<comment type="catalytic activity">
    <reaction evidence="8">
        <text>a 1,2-diacyl-sn-glycero-3-phosphocholine + H2O = a 1-acyl-sn-glycero-3-phosphocholine + a fatty acid + H(+)</text>
        <dbReference type="Rhea" id="RHEA:15801"/>
        <dbReference type="ChEBI" id="CHEBI:15377"/>
        <dbReference type="ChEBI" id="CHEBI:15378"/>
        <dbReference type="ChEBI" id="CHEBI:28868"/>
        <dbReference type="ChEBI" id="CHEBI:57643"/>
        <dbReference type="ChEBI" id="CHEBI:58168"/>
        <dbReference type="EC" id="3.1.1.4"/>
    </reaction>
</comment>
<evidence type="ECO:0000256" key="4">
    <source>
        <dbReference type="PIRSR" id="PIRSR601211-1"/>
    </source>
</evidence>
<dbReference type="Gene3D" id="1.20.90.10">
    <property type="entry name" value="Phospholipase A2 domain"/>
    <property type="match status" value="1"/>
</dbReference>
<feature type="active site" evidence="4">
    <location>
        <position position="42"/>
    </location>
</feature>
<dbReference type="GO" id="GO:0005576">
    <property type="term" value="C:extracellular region"/>
    <property type="evidence" value="ECO:0007669"/>
    <property type="project" value="UniProtKB-SubCell"/>
</dbReference>
<dbReference type="EMBL" id="JH431426">
    <property type="status" value="NOT_ANNOTATED_CDS"/>
    <property type="molecule type" value="Genomic_DNA"/>
</dbReference>
<evidence type="ECO:0000256" key="2">
    <source>
        <dbReference type="ARBA" id="ARBA00022525"/>
    </source>
</evidence>
<feature type="binding site" evidence="5">
    <location>
        <position position="22"/>
    </location>
    <ligand>
        <name>Ca(2+)</name>
        <dbReference type="ChEBI" id="CHEBI:29108"/>
    </ligand>
</feature>
<evidence type="ECO:0000259" key="9">
    <source>
        <dbReference type="SMART" id="SM00085"/>
    </source>
</evidence>
<dbReference type="HOGENOM" id="CLU_090683_3_0_1"/>
<name>T1JIX8_STRMM</name>
<feature type="disulfide bond" evidence="6">
    <location>
        <begin position="45"/>
        <end position="88"/>
    </location>
</feature>
<feature type="disulfide bond" evidence="6">
    <location>
        <begin position="23"/>
        <end position="39"/>
    </location>
</feature>
<keyword evidence="8" id="KW-0378">Hydrolase</keyword>
<comment type="cofactor">
    <cofactor evidence="5">
        <name>Ca(2+)</name>
        <dbReference type="ChEBI" id="CHEBI:29108"/>
    </cofactor>
    <text evidence="5">Binds 1 Ca(2+) ion per subunit.</text>
</comment>
<evidence type="ECO:0000256" key="8">
    <source>
        <dbReference type="RuleBase" id="RU361236"/>
    </source>
</evidence>
<dbReference type="Proteomes" id="UP000014500">
    <property type="component" value="Unassembled WGS sequence"/>
</dbReference>
<dbReference type="GO" id="GO:0050482">
    <property type="term" value="P:arachidonate secretion"/>
    <property type="evidence" value="ECO:0007669"/>
    <property type="project" value="InterPro"/>
</dbReference>
<keyword evidence="5 8" id="KW-0106">Calcium</keyword>
<keyword evidence="3 6" id="KW-1015">Disulfide bond</keyword>
<dbReference type="PANTHER" id="PTHR11716:SF51">
    <property type="entry name" value="PHOSPHOLIPASE A2"/>
    <property type="match status" value="1"/>
</dbReference>
<dbReference type="PROSITE" id="PS00118">
    <property type="entry name" value="PA2_HIS"/>
    <property type="match status" value="1"/>
</dbReference>
<dbReference type="GO" id="GO:0047498">
    <property type="term" value="F:calcium-dependent phospholipase A2 activity"/>
    <property type="evidence" value="ECO:0007669"/>
    <property type="project" value="TreeGrafter"/>
</dbReference>
<evidence type="ECO:0000256" key="6">
    <source>
        <dbReference type="PIRSR" id="PIRSR601211-3"/>
    </source>
</evidence>
<feature type="binding site" evidence="5">
    <location>
        <position position="24"/>
    </location>
    <ligand>
        <name>Ca(2+)</name>
        <dbReference type="ChEBI" id="CHEBI:29108"/>
    </ligand>
</feature>
<dbReference type="GO" id="GO:0006644">
    <property type="term" value="P:phospholipid metabolic process"/>
    <property type="evidence" value="ECO:0007669"/>
    <property type="project" value="InterPro"/>
</dbReference>
<proteinExistence type="inferred from homology"/>
<evidence type="ECO:0000313" key="10">
    <source>
        <dbReference type="EnsemblMetazoa" id="SMAR013809-PA"/>
    </source>
</evidence>
<keyword evidence="2 8" id="KW-0964">Secreted</keyword>
<sequence>MARMVGASTGQNALDFNDYGNYCGLGGKGVPVDGIDRCCAVHDRCYSYLNKNGCFPYLMPYRYNNENVNNFFIQDETGNACRDITCHCDKELAHCISYFPYNREFKHFPDIIPLIENIVK</sequence>
<keyword evidence="5" id="KW-0479">Metal-binding</keyword>
<dbReference type="GO" id="GO:0005543">
    <property type="term" value="F:phospholipid binding"/>
    <property type="evidence" value="ECO:0007669"/>
    <property type="project" value="TreeGrafter"/>
</dbReference>
<reference evidence="11" key="1">
    <citation type="submission" date="2011-05" db="EMBL/GenBank/DDBJ databases">
        <authorList>
            <person name="Richards S.R."/>
            <person name="Qu J."/>
            <person name="Jiang H."/>
            <person name="Jhangiani S.N."/>
            <person name="Agravi P."/>
            <person name="Goodspeed R."/>
            <person name="Gross S."/>
            <person name="Mandapat C."/>
            <person name="Jackson L."/>
            <person name="Mathew T."/>
            <person name="Pu L."/>
            <person name="Thornton R."/>
            <person name="Saada N."/>
            <person name="Wilczek-Boney K.B."/>
            <person name="Lee S."/>
            <person name="Kovar C."/>
            <person name="Wu Y."/>
            <person name="Scherer S.E."/>
            <person name="Worley K.C."/>
            <person name="Muzny D.M."/>
            <person name="Gibbs R."/>
        </authorList>
    </citation>
    <scope>NUCLEOTIDE SEQUENCE</scope>
    <source>
        <strain evidence="11">Brora</strain>
    </source>
</reference>
<dbReference type="SUPFAM" id="SSF48619">
    <property type="entry name" value="Phospholipase A2, PLA2"/>
    <property type="match status" value="1"/>
</dbReference>
<dbReference type="PRINTS" id="PR00389">
    <property type="entry name" value="PHPHLIPASEA2"/>
</dbReference>
<dbReference type="EC" id="3.1.1.4" evidence="8"/>
<organism evidence="10 11">
    <name type="scientific">Strigamia maritima</name>
    <name type="common">European centipede</name>
    <name type="synonym">Geophilus maritimus</name>
    <dbReference type="NCBI Taxonomy" id="126957"/>
    <lineage>
        <taxon>Eukaryota</taxon>
        <taxon>Metazoa</taxon>
        <taxon>Ecdysozoa</taxon>
        <taxon>Arthropoda</taxon>
        <taxon>Myriapoda</taxon>
        <taxon>Chilopoda</taxon>
        <taxon>Pleurostigmophora</taxon>
        <taxon>Geophilomorpha</taxon>
        <taxon>Linotaeniidae</taxon>
        <taxon>Strigamia</taxon>
    </lineage>
</organism>
<dbReference type="OMA" id="HTYSEHY"/>
<accession>T1JIX8</accession>
<reference evidence="10" key="2">
    <citation type="submission" date="2015-02" db="UniProtKB">
        <authorList>
            <consortium name="EnsemblMetazoa"/>
        </authorList>
    </citation>
    <scope>IDENTIFICATION</scope>
</reference>
<evidence type="ECO:0000256" key="1">
    <source>
        <dbReference type="ARBA" id="ARBA00004613"/>
    </source>
</evidence>
<feature type="disulfide bond" evidence="6">
    <location>
        <begin position="38"/>
        <end position="95"/>
    </location>
</feature>
<evidence type="ECO:0000256" key="7">
    <source>
        <dbReference type="RuleBase" id="RU003654"/>
    </source>
</evidence>
<comment type="subcellular location">
    <subcellularLocation>
        <location evidence="1 8">Secreted</location>
    </subcellularLocation>
</comment>
<dbReference type="Pfam" id="PF00068">
    <property type="entry name" value="Phospholip_A2_1"/>
    <property type="match status" value="1"/>
</dbReference>
<dbReference type="SMART" id="SM00085">
    <property type="entry name" value="PA2c"/>
    <property type="match status" value="1"/>
</dbReference>
<dbReference type="CDD" id="cd00125">
    <property type="entry name" value="PLA2c"/>
    <property type="match status" value="1"/>
</dbReference>
<dbReference type="eggNOG" id="KOG4087">
    <property type="taxonomic scope" value="Eukaryota"/>
</dbReference>
<feature type="binding site" evidence="5">
    <location>
        <position position="43"/>
    </location>
    <ligand>
        <name>Ca(2+)</name>
        <dbReference type="ChEBI" id="CHEBI:29108"/>
    </ligand>
</feature>
<comment type="similarity">
    <text evidence="7">Belongs to the phospholipase A2 family.</text>
</comment>
<dbReference type="InterPro" id="IPR033113">
    <property type="entry name" value="PLA2_histidine"/>
</dbReference>
<dbReference type="EnsemblMetazoa" id="SMAR013809-RA">
    <property type="protein sequence ID" value="SMAR013809-PA"/>
    <property type="gene ID" value="SMAR013809"/>
</dbReference>
<protein>
    <recommendedName>
        <fullName evidence="8">Phospholipase A2</fullName>
        <ecNumber evidence="8">3.1.1.4</ecNumber>
    </recommendedName>
</protein>
<evidence type="ECO:0000313" key="11">
    <source>
        <dbReference type="Proteomes" id="UP000014500"/>
    </source>
</evidence>
<keyword evidence="11" id="KW-1185">Reference proteome</keyword>
<dbReference type="InterPro" id="IPR036444">
    <property type="entry name" value="PLipase_A2_dom_sf"/>
</dbReference>
<keyword evidence="8" id="KW-0443">Lipid metabolism</keyword>
<dbReference type="InterPro" id="IPR016090">
    <property type="entry name" value="PLA2-like_dom"/>
</dbReference>
<evidence type="ECO:0000256" key="5">
    <source>
        <dbReference type="PIRSR" id="PIRSR601211-2"/>
    </source>
</evidence>
<feature type="binding site" evidence="5">
    <location>
        <position position="26"/>
    </location>
    <ligand>
        <name>Ca(2+)</name>
        <dbReference type="ChEBI" id="CHEBI:29108"/>
    </ligand>
</feature>
<feature type="domain" description="Phospholipase A2-like central" evidence="9">
    <location>
        <begin position="1"/>
        <end position="114"/>
    </location>
</feature>
<dbReference type="AlphaFoldDB" id="T1JIX8"/>
<feature type="active site" evidence="4">
    <location>
        <position position="89"/>
    </location>
</feature>
<dbReference type="GO" id="GO:0005509">
    <property type="term" value="F:calcium ion binding"/>
    <property type="evidence" value="ECO:0007669"/>
    <property type="project" value="InterPro"/>
</dbReference>
<dbReference type="InterPro" id="IPR001211">
    <property type="entry name" value="PLA2"/>
</dbReference>